<protein>
    <submittedName>
        <fullName evidence="3">Formylglycine-generating enzyme family protein</fullName>
    </submittedName>
</protein>
<evidence type="ECO:0000313" key="3">
    <source>
        <dbReference type="EMBL" id="MBT1710860.1"/>
    </source>
</evidence>
<organism evidence="3 4">
    <name type="scientific">Dawidia cretensis</name>
    <dbReference type="NCBI Taxonomy" id="2782350"/>
    <lineage>
        <taxon>Bacteria</taxon>
        <taxon>Pseudomonadati</taxon>
        <taxon>Bacteroidota</taxon>
        <taxon>Cytophagia</taxon>
        <taxon>Cytophagales</taxon>
        <taxon>Chryseotaleaceae</taxon>
        <taxon>Dawidia</taxon>
    </lineage>
</organism>
<feature type="domain" description="Sulfatase-modifying factor enzyme-like" evidence="2">
    <location>
        <begin position="47"/>
        <end position="282"/>
    </location>
</feature>
<dbReference type="InterPro" id="IPR005532">
    <property type="entry name" value="SUMF_dom"/>
</dbReference>
<evidence type="ECO:0000259" key="2">
    <source>
        <dbReference type="Pfam" id="PF03781"/>
    </source>
</evidence>
<dbReference type="Proteomes" id="UP001319080">
    <property type="component" value="Unassembled WGS sequence"/>
</dbReference>
<feature type="signal peptide" evidence="1">
    <location>
        <begin position="1"/>
        <end position="29"/>
    </location>
</feature>
<dbReference type="InterPro" id="IPR016187">
    <property type="entry name" value="CTDL_fold"/>
</dbReference>
<dbReference type="Gene3D" id="3.90.1580.10">
    <property type="entry name" value="paralog of FGE (formylglycine-generating enzyme)"/>
    <property type="match status" value="1"/>
</dbReference>
<dbReference type="EMBL" id="JAHESE010000027">
    <property type="protein sequence ID" value="MBT1710860.1"/>
    <property type="molecule type" value="Genomic_DNA"/>
</dbReference>
<feature type="chain" id="PRO_5042841315" evidence="1">
    <location>
        <begin position="30"/>
        <end position="326"/>
    </location>
</feature>
<dbReference type="PANTHER" id="PTHR23150">
    <property type="entry name" value="SULFATASE MODIFYING FACTOR 1, 2"/>
    <property type="match status" value="1"/>
</dbReference>
<dbReference type="RefSeq" id="WP_254086436.1">
    <property type="nucleotide sequence ID" value="NZ_JAHESE010000027.1"/>
</dbReference>
<dbReference type="InterPro" id="IPR051043">
    <property type="entry name" value="Sulfatase_Mod_Factor_Kinase"/>
</dbReference>
<dbReference type="AlphaFoldDB" id="A0AAP2E164"/>
<keyword evidence="1" id="KW-0732">Signal</keyword>
<keyword evidence="4" id="KW-1185">Reference proteome</keyword>
<dbReference type="PANTHER" id="PTHR23150:SF19">
    <property type="entry name" value="FORMYLGLYCINE-GENERATING ENZYME"/>
    <property type="match status" value="1"/>
</dbReference>
<dbReference type="Pfam" id="PF03781">
    <property type="entry name" value="FGE-sulfatase"/>
    <property type="match status" value="1"/>
</dbReference>
<name>A0AAP2E164_9BACT</name>
<accession>A0AAP2E164</accession>
<gene>
    <name evidence="3" type="ORF">KK062_21640</name>
</gene>
<evidence type="ECO:0000256" key="1">
    <source>
        <dbReference type="SAM" id="SignalP"/>
    </source>
</evidence>
<evidence type="ECO:0000313" key="4">
    <source>
        <dbReference type="Proteomes" id="UP001319080"/>
    </source>
</evidence>
<comment type="caution">
    <text evidence="3">The sequence shown here is derived from an EMBL/GenBank/DDBJ whole genome shotgun (WGS) entry which is preliminary data.</text>
</comment>
<dbReference type="GO" id="GO:0120147">
    <property type="term" value="F:formylglycine-generating oxidase activity"/>
    <property type="evidence" value="ECO:0007669"/>
    <property type="project" value="TreeGrafter"/>
</dbReference>
<dbReference type="InterPro" id="IPR042095">
    <property type="entry name" value="SUMF_sf"/>
</dbReference>
<dbReference type="SUPFAM" id="SSF56436">
    <property type="entry name" value="C-type lectin-like"/>
    <property type="match status" value="1"/>
</dbReference>
<reference evidence="3 4" key="1">
    <citation type="submission" date="2021-05" db="EMBL/GenBank/DDBJ databases">
        <title>A Polyphasic approach of four new species of the genus Ohtaekwangia: Ohtaekwangia histidinii sp. nov., Ohtaekwangia cretensis sp. nov., Ohtaekwangia indiensis sp. nov., Ohtaekwangia reichenbachii sp. nov. from diverse environment.</title>
        <authorList>
            <person name="Octaviana S."/>
        </authorList>
    </citation>
    <scope>NUCLEOTIDE SEQUENCE [LARGE SCALE GENOMIC DNA]</scope>
    <source>
        <strain evidence="3 4">PWU5</strain>
    </source>
</reference>
<proteinExistence type="predicted"/>
<sequence length="326" mass="36692">MKHPLCHLLYHKVLTLILAFSCIFSIATAQDFLPYEQTVPGAAVKFKMIPIKGGSFTLGSAAAEAGREEDEGPQKKVEVSAFWIEEHEVTFAEWDTFFKNMDVPQTKAIDVDAVSRPTAQYIDLTWGMGREPQHPANSMSQQACIMYCRWLYTKTGIFYRLPTEAEWEYACRAGSTTAYTFGNDVKLLPEYGYFVSNSGGKYQPVKQLKPNAWGLYDMHGNLSEWTLDQYDAATYNTLADGAKDPTVAPASRYPRAARGGSYLDDASMLRTANRIPSNAAWNKRDPQIPKSRWWLTEGMYMGFRIVRPLAQPTAAEADAFYASYLK</sequence>